<dbReference type="EMBL" id="HBUF01194445">
    <property type="protein sequence ID" value="CAG6659502.1"/>
    <property type="molecule type" value="Transcribed_RNA"/>
</dbReference>
<evidence type="ECO:0000256" key="1">
    <source>
        <dbReference type="SAM" id="SignalP"/>
    </source>
</evidence>
<keyword evidence="1" id="KW-0732">Signal</keyword>
<protein>
    <submittedName>
        <fullName evidence="2">Uncharacterized protein</fullName>
    </submittedName>
</protein>
<accession>A0A8D8S3Y5</accession>
<feature type="signal peptide" evidence="1">
    <location>
        <begin position="1"/>
        <end position="21"/>
    </location>
</feature>
<dbReference type="AlphaFoldDB" id="A0A8D8S3Y5"/>
<evidence type="ECO:0000313" key="2">
    <source>
        <dbReference type="EMBL" id="CAG6659502.1"/>
    </source>
</evidence>
<feature type="chain" id="PRO_5034807954" evidence="1">
    <location>
        <begin position="22"/>
        <end position="142"/>
    </location>
</feature>
<proteinExistence type="predicted"/>
<name>A0A8D8S3Y5_9HEMI</name>
<sequence length="142" mass="15885">MWNMKTSKIVSVVFGALGLLGEISKSTKWVTICPSVTPCDVAGISRLDEVNVLTPHELQSELRAPPLLSNSTLTPHELQSRLRVPSLLTLVRIVILSAAEEALDFLLPRRILFEKVGLSTLRHDSPRHWLGLQHKVDYQRDA</sequence>
<organism evidence="2">
    <name type="scientific">Cacopsylla melanoneura</name>
    <dbReference type="NCBI Taxonomy" id="428564"/>
    <lineage>
        <taxon>Eukaryota</taxon>
        <taxon>Metazoa</taxon>
        <taxon>Ecdysozoa</taxon>
        <taxon>Arthropoda</taxon>
        <taxon>Hexapoda</taxon>
        <taxon>Insecta</taxon>
        <taxon>Pterygota</taxon>
        <taxon>Neoptera</taxon>
        <taxon>Paraneoptera</taxon>
        <taxon>Hemiptera</taxon>
        <taxon>Sternorrhyncha</taxon>
        <taxon>Psylloidea</taxon>
        <taxon>Psyllidae</taxon>
        <taxon>Psyllinae</taxon>
        <taxon>Cacopsylla</taxon>
    </lineage>
</organism>
<reference evidence="2" key="1">
    <citation type="submission" date="2021-05" db="EMBL/GenBank/DDBJ databases">
        <authorList>
            <person name="Alioto T."/>
            <person name="Alioto T."/>
            <person name="Gomez Garrido J."/>
        </authorList>
    </citation>
    <scope>NUCLEOTIDE SEQUENCE</scope>
</reference>